<protein>
    <submittedName>
        <fullName evidence="1">Uncharacterized protein</fullName>
    </submittedName>
</protein>
<dbReference type="PROSITE" id="PS51257">
    <property type="entry name" value="PROKAR_LIPOPROTEIN"/>
    <property type="match status" value="1"/>
</dbReference>
<evidence type="ECO:0000313" key="1">
    <source>
        <dbReference type="EMBL" id="PLO70852.1"/>
    </source>
</evidence>
<gene>
    <name evidence="1" type="ORF">CWN49_11210</name>
</gene>
<reference evidence="1 2" key="1">
    <citation type="submission" date="2017-11" db="EMBL/GenBank/DDBJ databases">
        <authorList>
            <person name="Han C.G."/>
        </authorList>
    </citation>
    <scope>NUCLEOTIDE SEQUENCE [LARGE SCALE GENOMIC DNA]</scope>
    <source>
        <strain evidence="1 2">A10</strain>
    </source>
</reference>
<dbReference type="RefSeq" id="WP_042934101.1">
    <property type="nucleotide sequence ID" value="NZ_CAWPKS010001071.1"/>
</dbReference>
<sequence>MVWRQPMLYLVEQSQPLLPTSLSCWLNIRTFSCPLYELMLKQETSEVGQAKHDLKPGVFVFNNRTLHAPLRSVGRDRWRNMEVGPARFHALLW</sequence>
<reference evidence="1 2" key="2">
    <citation type="submission" date="2018-01" db="EMBL/GenBank/DDBJ databases">
        <title>Genomic study of Klebsiella pneumoniae.</title>
        <authorList>
            <person name="Yang Y."/>
            <person name="Bicalho R."/>
        </authorList>
    </citation>
    <scope>NUCLEOTIDE SEQUENCE [LARGE SCALE GENOMIC DNA]</scope>
    <source>
        <strain evidence="1 2">A10</strain>
    </source>
</reference>
<dbReference type="EMBL" id="PIDR01000274">
    <property type="protein sequence ID" value="PLO70852.1"/>
    <property type="molecule type" value="Genomic_DNA"/>
</dbReference>
<organism evidence="1 2">
    <name type="scientific">Klebsiella michiganensis</name>
    <dbReference type="NCBI Taxonomy" id="1134687"/>
    <lineage>
        <taxon>Bacteria</taxon>
        <taxon>Pseudomonadati</taxon>
        <taxon>Pseudomonadota</taxon>
        <taxon>Gammaproteobacteria</taxon>
        <taxon>Enterobacterales</taxon>
        <taxon>Enterobacteriaceae</taxon>
        <taxon>Klebsiella/Raoultella group</taxon>
        <taxon>Klebsiella</taxon>
    </lineage>
</organism>
<accession>A0A249WQV9</accession>
<proteinExistence type="predicted"/>
<dbReference type="Proteomes" id="UP000234667">
    <property type="component" value="Unassembled WGS sequence"/>
</dbReference>
<dbReference type="AlphaFoldDB" id="A0A249WQV9"/>
<name>A0A249WQV9_9ENTR</name>
<comment type="caution">
    <text evidence="1">The sequence shown here is derived from an EMBL/GenBank/DDBJ whole genome shotgun (WGS) entry which is preliminary data.</text>
</comment>
<evidence type="ECO:0000313" key="2">
    <source>
        <dbReference type="Proteomes" id="UP000234667"/>
    </source>
</evidence>